<dbReference type="Gene3D" id="3.40.50.300">
    <property type="entry name" value="P-loop containing nucleotide triphosphate hydrolases"/>
    <property type="match status" value="1"/>
</dbReference>
<dbReference type="FunFam" id="3.40.50.300:FF:000186">
    <property type="entry name" value="ATP-binding cassette sub-family B member 7, mitochondrial"/>
    <property type="match status" value="1"/>
</dbReference>
<organism evidence="11 12">
    <name type="scientific">Rhodobaculum claviforme</name>
    <dbReference type="NCBI Taxonomy" id="1549854"/>
    <lineage>
        <taxon>Bacteria</taxon>
        <taxon>Pseudomonadati</taxon>
        <taxon>Pseudomonadota</taxon>
        <taxon>Alphaproteobacteria</taxon>
        <taxon>Rhodobacterales</taxon>
        <taxon>Paracoccaceae</taxon>
        <taxon>Rhodobaculum</taxon>
    </lineage>
</organism>
<feature type="transmembrane region" description="Helical" evidence="8">
    <location>
        <begin position="283"/>
        <end position="309"/>
    </location>
</feature>
<dbReference type="InterPro" id="IPR011527">
    <property type="entry name" value="ABC1_TM_dom"/>
</dbReference>
<dbReference type="InterPro" id="IPR039421">
    <property type="entry name" value="Type_1_exporter"/>
</dbReference>
<keyword evidence="12" id="KW-1185">Reference proteome</keyword>
<evidence type="ECO:0000256" key="4">
    <source>
        <dbReference type="ARBA" id="ARBA00022741"/>
    </source>
</evidence>
<gene>
    <name evidence="11" type="ORF">CCR87_11520</name>
</gene>
<dbReference type="InterPro" id="IPR003439">
    <property type="entry name" value="ABC_transporter-like_ATP-bd"/>
</dbReference>
<keyword evidence="4" id="KW-0547">Nucleotide-binding</keyword>
<evidence type="ECO:0000313" key="12">
    <source>
        <dbReference type="Proteomes" id="UP000706333"/>
    </source>
</evidence>
<comment type="subcellular location">
    <subcellularLocation>
        <location evidence="1">Cell membrane</location>
        <topology evidence="1">Multi-pass membrane protein</topology>
    </subcellularLocation>
</comment>
<dbReference type="EMBL" id="NHSD01000282">
    <property type="protein sequence ID" value="MBK5927947.1"/>
    <property type="molecule type" value="Genomic_DNA"/>
</dbReference>
<accession>A0A934WJH4</accession>
<keyword evidence="5" id="KW-0067">ATP-binding</keyword>
<evidence type="ECO:0000256" key="7">
    <source>
        <dbReference type="ARBA" id="ARBA00023136"/>
    </source>
</evidence>
<dbReference type="Proteomes" id="UP000706333">
    <property type="component" value="Unassembled WGS sequence"/>
</dbReference>
<dbReference type="CDD" id="cd18582">
    <property type="entry name" value="ABC_6TM_ATM1_ABCB7"/>
    <property type="match status" value="1"/>
</dbReference>
<feature type="domain" description="ABC transporter" evidence="9">
    <location>
        <begin position="381"/>
        <end position="615"/>
    </location>
</feature>
<keyword evidence="3 8" id="KW-0812">Transmembrane</keyword>
<keyword evidence="6 8" id="KW-1133">Transmembrane helix</keyword>
<feature type="transmembrane region" description="Helical" evidence="8">
    <location>
        <begin position="57"/>
        <end position="78"/>
    </location>
</feature>
<dbReference type="InterPro" id="IPR027417">
    <property type="entry name" value="P-loop_NTPase"/>
</dbReference>
<dbReference type="PANTHER" id="PTHR24221">
    <property type="entry name" value="ATP-BINDING CASSETTE SUB-FAMILY B"/>
    <property type="match status" value="1"/>
</dbReference>
<dbReference type="AlphaFoldDB" id="A0A934WJH4"/>
<feature type="transmembrane region" description="Helical" evidence="8">
    <location>
        <begin position="202"/>
        <end position="223"/>
    </location>
</feature>
<dbReference type="RefSeq" id="WP_201157698.1">
    <property type="nucleotide sequence ID" value="NZ_NHSD01000282.1"/>
</dbReference>
<keyword evidence="2" id="KW-0813">Transport</keyword>
<dbReference type="PROSITE" id="PS50893">
    <property type="entry name" value="ABC_TRANSPORTER_2"/>
    <property type="match status" value="1"/>
</dbReference>
<dbReference type="Pfam" id="PF00664">
    <property type="entry name" value="ABC_membrane"/>
    <property type="match status" value="1"/>
</dbReference>
<dbReference type="GO" id="GO:0140359">
    <property type="term" value="F:ABC-type transporter activity"/>
    <property type="evidence" value="ECO:0007669"/>
    <property type="project" value="InterPro"/>
</dbReference>
<name>A0A934WJH4_9RHOB</name>
<evidence type="ECO:0000256" key="8">
    <source>
        <dbReference type="SAM" id="Phobius"/>
    </source>
</evidence>
<dbReference type="PANTHER" id="PTHR24221:SF402">
    <property type="entry name" value="IRON-SULFUR CLUSTERS TRANSPORTER ABCB7, MITOCHONDRIAL"/>
    <property type="match status" value="1"/>
</dbReference>
<dbReference type="InterPro" id="IPR036640">
    <property type="entry name" value="ABC1_TM_sf"/>
</dbReference>
<comment type="caution">
    <text evidence="11">The sequence shown here is derived from an EMBL/GenBank/DDBJ whole genome shotgun (WGS) entry which is preliminary data.</text>
</comment>
<evidence type="ECO:0000313" key="11">
    <source>
        <dbReference type="EMBL" id="MBK5927947.1"/>
    </source>
</evidence>
<evidence type="ECO:0000259" key="10">
    <source>
        <dbReference type="PROSITE" id="PS50929"/>
    </source>
</evidence>
<dbReference type="Gene3D" id="1.20.1560.10">
    <property type="entry name" value="ABC transporter type 1, transmembrane domain"/>
    <property type="match status" value="1"/>
</dbReference>
<dbReference type="Pfam" id="PF00005">
    <property type="entry name" value="ABC_tran"/>
    <property type="match status" value="1"/>
</dbReference>
<evidence type="ECO:0000256" key="3">
    <source>
        <dbReference type="ARBA" id="ARBA00022692"/>
    </source>
</evidence>
<dbReference type="GO" id="GO:0006879">
    <property type="term" value="P:intracellular iron ion homeostasis"/>
    <property type="evidence" value="ECO:0007669"/>
    <property type="project" value="TreeGrafter"/>
</dbReference>
<keyword evidence="7 8" id="KW-0472">Membrane</keyword>
<evidence type="ECO:0000256" key="1">
    <source>
        <dbReference type="ARBA" id="ARBA00004651"/>
    </source>
</evidence>
<feature type="transmembrane region" description="Helical" evidence="8">
    <location>
        <begin position="90"/>
        <end position="110"/>
    </location>
</feature>
<dbReference type="PROSITE" id="PS50929">
    <property type="entry name" value="ABC_TM1F"/>
    <property type="match status" value="1"/>
</dbReference>
<feature type="domain" description="ABC transmembrane type-1" evidence="10">
    <location>
        <begin position="58"/>
        <end position="347"/>
    </location>
</feature>
<dbReference type="InterPro" id="IPR017871">
    <property type="entry name" value="ABC_transporter-like_CS"/>
</dbReference>
<evidence type="ECO:0000256" key="6">
    <source>
        <dbReference type="ARBA" id="ARBA00022989"/>
    </source>
</evidence>
<protein>
    <submittedName>
        <fullName evidence="11">Metal ABC transporter permease</fullName>
    </submittedName>
</protein>
<reference evidence="11" key="2">
    <citation type="journal article" date="2020" name="Microorganisms">
        <title>Osmotic Adaptation and Compatible Solute Biosynthesis of Phototrophic Bacteria as Revealed from Genome Analyses.</title>
        <authorList>
            <person name="Imhoff J.F."/>
            <person name="Rahn T."/>
            <person name="Kunzel S."/>
            <person name="Keller A."/>
            <person name="Neulinger S.C."/>
        </authorList>
    </citation>
    <scope>NUCLEOTIDE SEQUENCE</scope>
    <source>
        <strain evidence="11">LMG 28126</strain>
    </source>
</reference>
<dbReference type="GO" id="GO:0005524">
    <property type="term" value="F:ATP binding"/>
    <property type="evidence" value="ECO:0007669"/>
    <property type="project" value="UniProtKB-KW"/>
</dbReference>
<dbReference type="InterPro" id="IPR003593">
    <property type="entry name" value="AAA+_ATPase"/>
</dbReference>
<evidence type="ECO:0000256" key="5">
    <source>
        <dbReference type="ARBA" id="ARBA00022840"/>
    </source>
</evidence>
<dbReference type="PROSITE" id="PS00211">
    <property type="entry name" value="ABC_TRANSPORTER_1"/>
    <property type="match status" value="1"/>
</dbReference>
<dbReference type="GO" id="GO:0016887">
    <property type="term" value="F:ATP hydrolysis activity"/>
    <property type="evidence" value="ECO:0007669"/>
    <property type="project" value="InterPro"/>
</dbReference>
<dbReference type="GO" id="GO:0005886">
    <property type="term" value="C:plasma membrane"/>
    <property type="evidence" value="ECO:0007669"/>
    <property type="project" value="UniProtKB-SubCell"/>
</dbReference>
<dbReference type="SUPFAM" id="SSF90123">
    <property type="entry name" value="ABC transporter transmembrane region"/>
    <property type="match status" value="1"/>
</dbReference>
<feature type="transmembrane region" description="Helical" evidence="8">
    <location>
        <begin position="321"/>
        <end position="342"/>
    </location>
</feature>
<reference evidence="11" key="1">
    <citation type="submission" date="2017-05" db="EMBL/GenBank/DDBJ databases">
        <authorList>
            <person name="Imhoff J.F."/>
            <person name="Rahn T."/>
            <person name="Kuenzel S."/>
            <person name="Neulinger S.C."/>
        </authorList>
    </citation>
    <scope>NUCLEOTIDE SEQUENCE</scope>
    <source>
        <strain evidence="11">LMG 28126</strain>
    </source>
</reference>
<dbReference type="SMART" id="SM00382">
    <property type="entry name" value="AAA"/>
    <property type="match status" value="1"/>
</dbReference>
<sequence length="622" mass="67194">MRPLSDAGRRTAPAQVAAAEAAATAQDAAERQRGLRTIRRVLPYVWPEGEAWARRRVAGALAALVMAKLIAVGTPLLYKLAVDTLGGEAQGPGVLLALGAVGLTVAYGLARLMTVGFQELRDVLFARVGQRALRQLALETFGHIHRLSQRYHLTRKTGGLSRIIERGVKGVDFLLRFLVFSIGPLLLELTLVAVILFVLFDVWYLVAVAGTVALYVIFTFRVTEWRVRIRREMNAQDTDANQKAVDSLLNYETVKYFNAEGWEAGRYDGAMARYEAAAVRTSYSLAFLNVGQTVIITSGLVAVMVLAALGVQRGDLTVGDFVMVNAYMIQITLPLGFLGTVYREIRQALVDMGEMFDLLGQPPEVADKPGARALKVSGGAVTFDDVAFGYDPERAILKGISLRVGAGETVAIVGPTGAGKSTIGRLLFRFYDVTGGALRIDGQDVRDVTLDSLHAAIGVVPQDTVLFNDTIGYNIAYGRPGATRAEVEAAARAARIHDFIAALPQGYDTQVGERGLKLSGGEKQRVGIARTILKDPPILLLDEATSALDTQTERSIQGELEAMGQGRTVLVIAHRLSTVVRADRIVVLEDGRIVEEGHHDALLARGGKYAAMWMRQGQGADG</sequence>
<evidence type="ECO:0000256" key="2">
    <source>
        <dbReference type="ARBA" id="ARBA00022448"/>
    </source>
</evidence>
<proteinExistence type="predicted"/>
<evidence type="ECO:0000259" key="9">
    <source>
        <dbReference type="PROSITE" id="PS50893"/>
    </source>
</evidence>
<feature type="transmembrane region" description="Helical" evidence="8">
    <location>
        <begin position="173"/>
        <end position="196"/>
    </location>
</feature>
<dbReference type="SUPFAM" id="SSF52540">
    <property type="entry name" value="P-loop containing nucleoside triphosphate hydrolases"/>
    <property type="match status" value="1"/>
</dbReference>